<sequence length="96" mass="10971">MNKFNEAFDNAEKVLEKGVDLMCSSHLKTKKSQQMIREYVEEVKNTIQAMTRAHISDVKEITDDTTKRLDSMRSSLDMASLKISEIEGVHSQTIVH</sequence>
<dbReference type="RefSeq" id="WP_044644712.1">
    <property type="nucleotide sequence ID" value="NZ_JTHP01000003.1"/>
</dbReference>
<gene>
    <name evidence="1" type="ORF">QD47_02935</name>
</gene>
<dbReference type="PATRIC" id="fig|159743.3.peg.629"/>
<accession>A0A0D7X6T1</accession>
<reference evidence="1 2" key="1">
    <citation type="submission" date="2014-11" db="EMBL/GenBank/DDBJ databases">
        <title>Draft Genome Sequences of Paenibacillus polymyxa NRRL B-30509 and Paenibacillus terrae NRRL B-30644, Strains from a Poultry Environment that Produce Tridecaptin A and Paenicidins.</title>
        <authorList>
            <person name="van Belkum M.J."/>
            <person name="Lohans C.T."/>
            <person name="Vederas J.C."/>
        </authorList>
    </citation>
    <scope>NUCLEOTIDE SEQUENCE [LARGE SCALE GENOMIC DNA]</scope>
    <source>
        <strain evidence="1 2">NRRL B-30644</strain>
    </source>
</reference>
<organism evidence="1 2">
    <name type="scientific">Paenibacillus terrae</name>
    <dbReference type="NCBI Taxonomy" id="159743"/>
    <lineage>
        <taxon>Bacteria</taxon>
        <taxon>Bacillati</taxon>
        <taxon>Bacillota</taxon>
        <taxon>Bacilli</taxon>
        <taxon>Bacillales</taxon>
        <taxon>Paenibacillaceae</taxon>
        <taxon>Paenibacillus</taxon>
    </lineage>
</organism>
<evidence type="ECO:0008006" key="3">
    <source>
        <dbReference type="Google" id="ProtNLM"/>
    </source>
</evidence>
<name>A0A0D7X6T1_9BACL</name>
<dbReference type="Proteomes" id="UP000032534">
    <property type="component" value="Unassembled WGS sequence"/>
</dbReference>
<evidence type="ECO:0000313" key="2">
    <source>
        <dbReference type="Proteomes" id="UP000032534"/>
    </source>
</evidence>
<dbReference type="EMBL" id="JTHP01000003">
    <property type="protein sequence ID" value="KJD47125.1"/>
    <property type="molecule type" value="Genomic_DNA"/>
</dbReference>
<keyword evidence="2" id="KW-1185">Reference proteome</keyword>
<comment type="caution">
    <text evidence="1">The sequence shown here is derived from an EMBL/GenBank/DDBJ whole genome shotgun (WGS) entry which is preliminary data.</text>
</comment>
<proteinExistence type="predicted"/>
<protein>
    <recommendedName>
        <fullName evidence="3">Methyl-accepting chemotaxis protein</fullName>
    </recommendedName>
</protein>
<dbReference type="AlphaFoldDB" id="A0A0D7X6T1"/>
<evidence type="ECO:0000313" key="1">
    <source>
        <dbReference type="EMBL" id="KJD47125.1"/>
    </source>
</evidence>